<dbReference type="Proteomes" id="UP001190700">
    <property type="component" value="Unassembled WGS sequence"/>
</dbReference>
<protein>
    <submittedName>
        <fullName evidence="2">Uncharacterized protein</fullName>
    </submittedName>
</protein>
<reference evidence="2 3" key="1">
    <citation type="journal article" date="2015" name="Genome Biol. Evol.">
        <title>Comparative Genomics of a Bacterivorous Green Alga Reveals Evolutionary Causalities and Consequences of Phago-Mixotrophic Mode of Nutrition.</title>
        <authorList>
            <person name="Burns J.A."/>
            <person name="Paasch A."/>
            <person name="Narechania A."/>
            <person name="Kim E."/>
        </authorList>
    </citation>
    <scope>NUCLEOTIDE SEQUENCE [LARGE SCALE GENOMIC DNA]</scope>
    <source>
        <strain evidence="2 3">PLY_AMNH</strain>
    </source>
</reference>
<dbReference type="AlphaFoldDB" id="A0AAE0FQZ2"/>
<feature type="region of interest" description="Disordered" evidence="1">
    <location>
        <begin position="664"/>
        <end position="697"/>
    </location>
</feature>
<keyword evidence="3" id="KW-1185">Reference proteome</keyword>
<name>A0AAE0FQZ2_9CHLO</name>
<proteinExistence type="predicted"/>
<organism evidence="2 3">
    <name type="scientific">Cymbomonas tetramitiformis</name>
    <dbReference type="NCBI Taxonomy" id="36881"/>
    <lineage>
        <taxon>Eukaryota</taxon>
        <taxon>Viridiplantae</taxon>
        <taxon>Chlorophyta</taxon>
        <taxon>Pyramimonadophyceae</taxon>
        <taxon>Pyramimonadales</taxon>
        <taxon>Pyramimonadaceae</taxon>
        <taxon>Cymbomonas</taxon>
    </lineage>
</organism>
<feature type="compositionally biased region" description="Acidic residues" evidence="1">
    <location>
        <begin position="675"/>
        <end position="686"/>
    </location>
</feature>
<accession>A0AAE0FQZ2</accession>
<sequence length="724" mass="80616">MREWNPKDRRRGVNCIQSVPPTTVQRSSAQSGETWETWETGRFEAAITECGKSTVGQLSDKGELKPDEEDAHTVLLRTGDAPASSEWYLYLAEANARLYEVSSWHATPGRSGLLEPPAPAAAPVSVEAEARQVRGTYTVDLDMLAATMHGRPTGGMRDPEEVEVPLLALHCSAARIRAVQRPHDMQTQVLLQSTTVQDHFCGAELGEHPQYFMRPASAEQRAERSPSFHVAQRGCMRQREEFTDACENLAAEPPLHKPSMEEEEEEEEEFYDAEEDALGEEQGVVYMEFTTRAPLCPEYKKVDADLLVKVSMYHFVAYRRTVQALLALERELRLGPDPLNPVPVPSKEPDNERVGIQLRLLWRAASLRLLYDDGGELADMHSQEFEVEMKGFPRHLDILTILRGLKIANLYYPADNVYHWAVSGCGDGGRPHETTVRYVSEERWDKERRVHDALVTVRSTPLHVAYFNSFVQELVAFFLGVFTRAIRLGTPPPEGPPPPWGMRPLPFACSMDIDLEAPVLCFPRNLATTVALTLLPARLRASNRFERSQMGPSSLGLTTVEKYDIELEGLEAGMLRHGGPGGTDMSRKGLVQAVEDLRITLTRPMQDPQERLPLYDIAVTAGKLHVRLSNSEYQFLLATLAENFTEPHRGGGMREEQLALLASQSGLRETSDSVDANEEELYDDASSEPPTVDDTGRAEQAGAVQVLGRSSLEGVVLHSCKIAP</sequence>
<evidence type="ECO:0000256" key="1">
    <source>
        <dbReference type="SAM" id="MobiDB-lite"/>
    </source>
</evidence>
<gene>
    <name evidence="2" type="ORF">CYMTET_27189</name>
</gene>
<dbReference type="EMBL" id="LGRX02014831">
    <property type="protein sequence ID" value="KAK3264045.1"/>
    <property type="molecule type" value="Genomic_DNA"/>
</dbReference>
<comment type="caution">
    <text evidence="2">The sequence shown here is derived from an EMBL/GenBank/DDBJ whole genome shotgun (WGS) entry which is preliminary data.</text>
</comment>
<evidence type="ECO:0000313" key="3">
    <source>
        <dbReference type="Proteomes" id="UP001190700"/>
    </source>
</evidence>
<dbReference type="PANTHER" id="PTHR45523:SF1">
    <property type="entry name" value="TETRATRICOPEPTIDE REPEAT (TPR)-CONTAINING PROTEIN"/>
    <property type="match status" value="1"/>
</dbReference>
<dbReference type="PANTHER" id="PTHR45523">
    <property type="entry name" value="TETRATRICOPEPTIDE REPEAT (TPR)-CONTAINING PROTEIN-RELATED"/>
    <property type="match status" value="1"/>
</dbReference>
<evidence type="ECO:0000313" key="2">
    <source>
        <dbReference type="EMBL" id="KAK3264045.1"/>
    </source>
</evidence>